<dbReference type="InterPro" id="IPR032347">
    <property type="entry name" value="DUF4864"/>
</dbReference>
<sequence length="140" mass="15496">MTRLATLVLTALLVFAGPQLARAEETPRAAAERIIRAQMQAFQADDAGTAFSFASPDLQVKFGSPANFMEMVRTGYAPVYRPQAVEFRDLVDTPRGPDQQVFVIGPDGKGYIAHYIMQQQPDGSWRISGCYLEPLREESV</sequence>
<dbReference type="Proteomes" id="UP000295783">
    <property type="component" value="Unassembled WGS sequence"/>
</dbReference>
<organism evidence="2 3">
    <name type="scientific">Dongia mobilis</name>
    <dbReference type="NCBI Taxonomy" id="578943"/>
    <lineage>
        <taxon>Bacteria</taxon>
        <taxon>Pseudomonadati</taxon>
        <taxon>Pseudomonadota</taxon>
        <taxon>Alphaproteobacteria</taxon>
        <taxon>Rhodospirillales</taxon>
        <taxon>Dongiaceae</taxon>
        <taxon>Dongia</taxon>
    </lineage>
</organism>
<accession>A0A4R6X265</accession>
<comment type="caution">
    <text evidence="2">The sequence shown here is derived from an EMBL/GenBank/DDBJ whole genome shotgun (WGS) entry which is preliminary data.</text>
</comment>
<evidence type="ECO:0000256" key="1">
    <source>
        <dbReference type="SAM" id="SignalP"/>
    </source>
</evidence>
<dbReference type="OrthoDB" id="9130422at2"/>
<name>A0A4R6X265_9PROT</name>
<feature type="chain" id="PRO_5020835647" evidence="1">
    <location>
        <begin position="24"/>
        <end position="140"/>
    </location>
</feature>
<dbReference type="Pfam" id="PF16156">
    <property type="entry name" value="DUF4864"/>
    <property type="match status" value="1"/>
</dbReference>
<gene>
    <name evidence="2" type="ORF">A8950_1126</name>
</gene>
<evidence type="ECO:0000313" key="3">
    <source>
        <dbReference type="Proteomes" id="UP000295783"/>
    </source>
</evidence>
<reference evidence="2 3" key="1">
    <citation type="submission" date="2019-03" db="EMBL/GenBank/DDBJ databases">
        <title>Genomic Encyclopedia of Type Strains, Phase III (KMG-III): the genomes of soil and plant-associated and newly described type strains.</title>
        <authorList>
            <person name="Whitman W."/>
        </authorList>
    </citation>
    <scope>NUCLEOTIDE SEQUENCE [LARGE SCALE GENOMIC DNA]</scope>
    <source>
        <strain evidence="2 3">CGMCC 1.7660</strain>
    </source>
</reference>
<dbReference type="AlphaFoldDB" id="A0A4R6X265"/>
<feature type="signal peptide" evidence="1">
    <location>
        <begin position="1"/>
        <end position="23"/>
    </location>
</feature>
<dbReference type="InterPro" id="IPR032710">
    <property type="entry name" value="NTF2-like_dom_sf"/>
</dbReference>
<dbReference type="EMBL" id="SNYW01000006">
    <property type="protein sequence ID" value="TDQ84568.1"/>
    <property type="molecule type" value="Genomic_DNA"/>
</dbReference>
<dbReference type="RefSeq" id="WP_133612584.1">
    <property type="nucleotide sequence ID" value="NZ_SNYW01000006.1"/>
</dbReference>
<keyword evidence="1" id="KW-0732">Signal</keyword>
<protein>
    <submittedName>
        <fullName evidence="2">Uncharacterized protein DUF4864</fullName>
    </submittedName>
</protein>
<keyword evidence="3" id="KW-1185">Reference proteome</keyword>
<proteinExistence type="predicted"/>
<evidence type="ECO:0000313" key="2">
    <source>
        <dbReference type="EMBL" id="TDQ84568.1"/>
    </source>
</evidence>
<dbReference type="SUPFAM" id="SSF54427">
    <property type="entry name" value="NTF2-like"/>
    <property type="match status" value="1"/>
</dbReference>